<keyword evidence="1" id="KW-0812">Transmembrane</keyword>
<evidence type="ECO:0000256" key="1">
    <source>
        <dbReference type="SAM" id="Phobius"/>
    </source>
</evidence>
<accession>A0AAX6FZC2</accession>
<dbReference type="EMBL" id="JANAVB010024852">
    <property type="protein sequence ID" value="KAJ6821774.1"/>
    <property type="molecule type" value="Genomic_DNA"/>
</dbReference>
<protein>
    <submittedName>
        <fullName evidence="2">Uncharacterized protein</fullName>
    </submittedName>
</protein>
<dbReference type="AlphaFoldDB" id="A0AAX6FZC2"/>
<dbReference type="Proteomes" id="UP001140949">
    <property type="component" value="Unassembled WGS sequence"/>
</dbReference>
<reference evidence="2" key="1">
    <citation type="journal article" date="2023" name="GigaByte">
        <title>Genome assembly of the bearded iris, Iris pallida Lam.</title>
        <authorList>
            <person name="Bruccoleri R.E."/>
            <person name="Oakeley E.J."/>
            <person name="Faust A.M.E."/>
            <person name="Altorfer M."/>
            <person name="Dessus-Babus S."/>
            <person name="Burckhardt D."/>
            <person name="Oertli M."/>
            <person name="Naumann U."/>
            <person name="Petersen F."/>
            <person name="Wong J."/>
        </authorList>
    </citation>
    <scope>NUCLEOTIDE SEQUENCE</scope>
    <source>
        <strain evidence="2">GSM-AAB239-AS_SAM_17_03QT</strain>
    </source>
</reference>
<reference evidence="2" key="2">
    <citation type="submission" date="2023-04" db="EMBL/GenBank/DDBJ databases">
        <authorList>
            <person name="Bruccoleri R.E."/>
            <person name="Oakeley E.J."/>
            <person name="Faust A.-M."/>
            <person name="Dessus-Babus S."/>
            <person name="Altorfer M."/>
            <person name="Burckhardt D."/>
            <person name="Oertli M."/>
            <person name="Naumann U."/>
            <person name="Petersen F."/>
            <person name="Wong J."/>
        </authorList>
    </citation>
    <scope>NUCLEOTIDE SEQUENCE</scope>
    <source>
        <strain evidence="2">GSM-AAB239-AS_SAM_17_03QT</strain>
        <tissue evidence="2">Leaf</tissue>
    </source>
</reference>
<keyword evidence="3" id="KW-1185">Reference proteome</keyword>
<evidence type="ECO:0000313" key="2">
    <source>
        <dbReference type="EMBL" id="KAJ6821774.1"/>
    </source>
</evidence>
<keyword evidence="1" id="KW-1133">Transmembrane helix</keyword>
<evidence type="ECO:0000313" key="3">
    <source>
        <dbReference type="Proteomes" id="UP001140949"/>
    </source>
</evidence>
<sequence length="84" mass="9961">MSIVFSFAFHFWYYSFIFSYRILLLPCILYYRLHCILFLSGLCFALFLTGYIAGEFEATWSTMISLELQDLVYCLDFIFGDCIL</sequence>
<comment type="caution">
    <text evidence="2">The sequence shown here is derived from an EMBL/GenBank/DDBJ whole genome shotgun (WGS) entry which is preliminary data.</text>
</comment>
<organism evidence="2 3">
    <name type="scientific">Iris pallida</name>
    <name type="common">Sweet iris</name>
    <dbReference type="NCBI Taxonomy" id="29817"/>
    <lineage>
        <taxon>Eukaryota</taxon>
        <taxon>Viridiplantae</taxon>
        <taxon>Streptophyta</taxon>
        <taxon>Embryophyta</taxon>
        <taxon>Tracheophyta</taxon>
        <taxon>Spermatophyta</taxon>
        <taxon>Magnoliopsida</taxon>
        <taxon>Liliopsida</taxon>
        <taxon>Asparagales</taxon>
        <taxon>Iridaceae</taxon>
        <taxon>Iridoideae</taxon>
        <taxon>Irideae</taxon>
        <taxon>Iris</taxon>
    </lineage>
</organism>
<feature type="transmembrane region" description="Helical" evidence="1">
    <location>
        <begin position="36"/>
        <end position="54"/>
    </location>
</feature>
<name>A0AAX6FZC2_IRIPA</name>
<proteinExistence type="predicted"/>
<feature type="transmembrane region" description="Helical" evidence="1">
    <location>
        <begin position="12"/>
        <end position="31"/>
    </location>
</feature>
<keyword evidence="1" id="KW-0472">Membrane</keyword>
<gene>
    <name evidence="2" type="ORF">M6B38_390915</name>
</gene>